<feature type="compositionally biased region" description="Polar residues" evidence="13">
    <location>
        <begin position="332"/>
        <end position="346"/>
    </location>
</feature>
<dbReference type="CDD" id="cd01408">
    <property type="entry name" value="SIRT1"/>
    <property type="match status" value="1"/>
</dbReference>
<feature type="region of interest" description="Disordered" evidence="13">
    <location>
        <begin position="332"/>
        <end position="362"/>
    </location>
</feature>
<comment type="catalytic activity">
    <reaction evidence="8">
        <text>N(6)-acetyl-L-lysyl-[protein] + NAD(+) + H2O = 2''-O-acetyl-ADP-D-ribose + nicotinamide + L-lysyl-[protein]</text>
        <dbReference type="Rhea" id="RHEA:43636"/>
        <dbReference type="Rhea" id="RHEA-COMP:9752"/>
        <dbReference type="Rhea" id="RHEA-COMP:10731"/>
        <dbReference type="ChEBI" id="CHEBI:15377"/>
        <dbReference type="ChEBI" id="CHEBI:17154"/>
        <dbReference type="ChEBI" id="CHEBI:29969"/>
        <dbReference type="ChEBI" id="CHEBI:57540"/>
        <dbReference type="ChEBI" id="CHEBI:61930"/>
        <dbReference type="ChEBI" id="CHEBI:83767"/>
        <dbReference type="EC" id="2.3.1.286"/>
    </reaction>
</comment>
<feature type="binding site" evidence="10">
    <location>
        <begin position="157"/>
        <end position="160"/>
    </location>
    <ligand>
        <name>NAD(+)</name>
        <dbReference type="ChEBI" id="CHEBI:57540"/>
    </ligand>
</feature>
<feature type="binding site" evidence="10">
    <location>
        <position position="310"/>
    </location>
    <ligand>
        <name>NAD(+)</name>
        <dbReference type="ChEBI" id="CHEBI:57540"/>
    </ligand>
</feature>
<feature type="binding site" evidence="11 12">
    <location>
        <position position="211"/>
    </location>
    <ligand>
        <name>Zn(2+)</name>
        <dbReference type="ChEBI" id="CHEBI:29105"/>
    </ligand>
</feature>
<dbReference type="OrthoDB" id="420264at2759"/>
<evidence type="ECO:0000256" key="11">
    <source>
        <dbReference type="PIRSR" id="PIRSR037938-3"/>
    </source>
</evidence>
<keyword evidence="4 8" id="KW-0862">Zinc</keyword>
<evidence type="ECO:0000256" key="12">
    <source>
        <dbReference type="PROSITE-ProRule" id="PRU00236"/>
    </source>
</evidence>
<dbReference type="InterPro" id="IPR029035">
    <property type="entry name" value="DHS-like_NAD/FAD-binding_dom"/>
</dbReference>
<dbReference type="GO" id="GO:0017136">
    <property type="term" value="F:histone deacetylase activity, NAD-dependent"/>
    <property type="evidence" value="ECO:0007669"/>
    <property type="project" value="InterPro"/>
</dbReference>
<dbReference type="InterPro" id="IPR026590">
    <property type="entry name" value="Ssirtuin_cat_dom"/>
</dbReference>
<keyword evidence="16" id="KW-1185">Reference proteome</keyword>
<feature type="binding site" evidence="11 12">
    <location>
        <position position="190"/>
    </location>
    <ligand>
        <name>Zn(2+)</name>
        <dbReference type="ChEBI" id="CHEBI:29105"/>
    </ligand>
</feature>
<evidence type="ECO:0000256" key="6">
    <source>
        <dbReference type="ARBA" id="ARBA00048378"/>
    </source>
</evidence>
<evidence type="ECO:0000256" key="9">
    <source>
        <dbReference type="PIRSR" id="PIRSR037938-1"/>
    </source>
</evidence>
<gene>
    <name evidence="15" type="primary">Sirt2</name>
    <name evidence="15" type="ORF">Bhyg_10805</name>
</gene>
<comment type="caution">
    <text evidence="15">The sequence shown here is derived from an EMBL/GenBank/DDBJ whole genome shotgun (WGS) entry which is preliminary data.</text>
</comment>
<dbReference type="Pfam" id="PF02146">
    <property type="entry name" value="SIR2"/>
    <property type="match status" value="1"/>
</dbReference>
<keyword evidence="5 8" id="KW-0520">NAD</keyword>
<dbReference type="GO" id="GO:0070403">
    <property type="term" value="F:NAD+ binding"/>
    <property type="evidence" value="ECO:0007669"/>
    <property type="project" value="UniProtKB-UniRule"/>
</dbReference>
<evidence type="ECO:0000256" key="4">
    <source>
        <dbReference type="ARBA" id="ARBA00022833"/>
    </source>
</evidence>
<protein>
    <recommendedName>
        <fullName evidence="8">NAD-dependent protein deacetylase</fullName>
        <ecNumber evidence="8">2.3.1.286</ecNumber>
    </recommendedName>
</protein>
<evidence type="ECO:0000256" key="10">
    <source>
        <dbReference type="PIRSR" id="PIRSR037938-2"/>
    </source>
</evidence>
<dbReference type="GO" id="GO:0005634">
    <property type="term" value="C:nucleus"/>
    <property type="evidence" value="ECO:0007669"/>
    <property type="project" value="TreeGrafter"/>
</dbReference>
<dbReference type="PIRSF" id="PIRSF037938">
    <property type="entry name" value="SIR2_euk"/>
    <property type="match status" value="1"/>
</dbReference>
<feature type="active site" description="Proton acceptor" evidence="9 12">
    <location>
        <position position="177"/>
    </location>
</feature>
<feature type="binding site" evidence="10">
    <location>
        <begin position="75"/>
        <end position="79"/>
    </location>
    <ligand>
        <name>NAD(+)</name>
        <dbReference type="ChEBI" id="CHEBI:57540"/>
    </ligand>
</feature>
<organism evidence="15 16">
    <name type="scientific">Pseudolycoriella hygida</name>
    <dbReference type="NCBI Taxonomy" id="35572"/>
    <lineage>
        <taxon>Eukaryota</taxon>
        <taxon>Metazoa</taxon>
        <taxon>Ecdysozoa</taxon>
        <taxon>Arthropoda</taxon>
        <taxon>Hexapoda</taxon>
        <taxon>Insecta</taxon>
        <taxon>Pterygota</taxon>
        <taxon>Neoptera</taxon>
        <taxon>Endopterygota</taxon>
        <taxon>Diptera</taxon>
        <taxon>Nematocera</taxon>
        <taxon>Sciaroidea</taxon>
        <taxon>Sciaridae</taxon>
        <taxon>Pseudolycoriella</taxon>
    </lineage>
</organism>
<feature type="region of interest" description="Disordered" evidence="13">
    <location>
        <begin position="1"/>
        <end position="44"/>
    </location>
</feature>
<dbReference type="SUPFAM" id="SSF52467">
    <property type="entry name" value="DHS-like NAD/FAD-binding domain"/>
    <property type="match status" value="1"/>
</dbReference>
<dbReference type="AlphaFoldDB" id="A0A9Q0RZ15"/>
<keyword evidence="2 8" id="KW-0808">Transferase</keyword>
<proteinExistence type="inferred from homology"/>
<dbReference type="EMBL" id="WJQU01000003">
    <property type="protein sequence ID" value="KAJ6638072.1"/>
    <property type="molecule type" value="Genomic_DNA"/>
</dbReference>
<dbReference type="PANTHER" id="PTHR11085">
    <property type="entry name" value="NAD-DEPENDENT PROTEIN DEACYLASE SIRTUIN-5, MITOCHONDRIAL-RELATED"/>
    <property type="match status" value="1"/>
</dbReference>
<reference evidence="15" key="1">
    <citation type="submission" date="2022-07" db="EMBL/GenBank/DDBJ databases">
        <authorList>
            <person name="Trinca V."/>
            <person name="Uliana J.V.C."/>
            <person name="Torres T.T."/>
            <person name="Ward R.J."/>
            <person name="Monesi N."/>
        </authorList>
    </citation>
    <scope>NUCLEOTIDE SEQUENCE</scope>
    <source>
        <strain evidence="15">HSMRA1968</strain>
        <tissue evidence="15">Whole embryos</tissue>
    </source>
</reference>
<dbReference type="InterPro" id="IPR050134">
    <property type="entry name" value="NAD-dep_sirtuin_deacylases"/>
</dbReference>
<dbReference type="InterPro" id="IPR026591">
    <property type="entry name" value="Sirtuin_cat_small_dom_sf"/>
</dbReference>
<evidence type="ECO:0000256" key="13">
    <source>
        <dbReference type="SAM" id="MobiDB-lite"/>
    </source>
</evidence>
<evidence type="ECO:0000256" key="3">
    <source>
        <dbReference type="ARBA" id="ARBA00022723"/>
    </source>
</evidence>
<evidence type="ECO:0000256" key="2">
    <source>
        <dbReference type="ARBA" id="ARBA00022679"/>
    </source>
</evidence>
<dbReference type="PANTHER" id="PTHR11085:SF6">
    <property type="entry name" value="NAD-DEPENDENT PROTEIN DEACETYLASE SIRTUIN-2"/>
    <property type="match status" value="1"/>
</dbReference>
<evidence type="ECO:0000256" key="7">
    <source>
        <dbReference type="ARBA" id="ARBA00048905"/>
    </source>
</evidence>
<comment type="catalytic activity">
    <reaction evidence="7">
        <text>N(6)-tetradecanoyl-L-lysyl-[protein] + NAD(+) + H2O = 2''-O-tetradecanoyl-ADP-D-ribose + nicotinamide + L-lysyl-[protein]</text>
        <dbReference type="Rhea" id="RHEA:70567"/>
        <dbReference type="Rhea" id="RHEA-COMP:9752"/>
        <dbReference type="Rhea" id="RHEA-COMP:15437"/>
        <dbReference type="ChEBI" id="CHEBI:15377"/>
        <dbReference type="ChEBI" id="CHEBI:17154"/>
        <dbReference type="ChEBI" id="CHEBI:29969"/>
        <dbReference type="ChEBI" id="CHEBI:57540"/>
        <dbReference type="ChEBI" id="CHEBI:141129"/>
        <dbReference type="ChEBI" id="CHEBI:189674"/>
    </reaction>
    <physiologicalReaction direction="left-to-right" evidence="7">
        <dbReference type="Rhea" id="RHEA:70568"/>
    </physiologicalReaction>
</comment>
<evidence type="ECO:0000259" key="14">
    <source>
        <dbReference type="PROSITE" id="PS50305"/>
    </source>
</evidence>
<dbReference type="Proteomes" id="UP001151699">
    <property type="component" value="Chromosome X"/>
</dbReference>
<feature type="binding site" evidence="10">
    <location>
        <begin position="276"/>
        <end position="278"/>
    </location>
    <ligand>
        <name>NAD(+)</name>
        <dbReference type="ChEBI" id="CHEBI:57540"/>
    </ligand>
</feature>
<sequence length="362" mass="40891">MSSDESGDESTRKNPESPEDPVEKISQSLEQKLSLDDTDPDGQSNVKVLETVDLKGLIKHWKNGGFKKIVTMVGAGISTSAGIPDFRSKGTGLYNNLQKYKLPYPTAIFEVSFFIGNPKPFFSLAKELYPGRFKPTPCHYFIKLLNEKKLLLRHYTQNIDTLERIAGVPDEKLVEAHGTFYTSHCIARKCKQEYSKEWMKEKIFKDVVPKCDKCNTLVKPDIVFFGESLPEKFYTLPPEDFKECDLLIIMGTSLEVQPFASLIHLVNEKCVRLLINREIVGKAPDAYLDYDGLNFDSPTNYRDIALLGDCDDGVKTLISELGLTDEFEKLVNEQSEQLSNEQSTSEKVTDESAKKHSHDGKL</sequence>
<accession>A0A9Q0RZ15</accession>
<evidence type="ECO:0000256" key="8">
    <source>
        <dbReference type="PIRNR" id="PIRNR037938"/>
    </source>
</evidence>
<comment type="cofactor">
    <cofactor evidence="11">
        <name>Zn(2+)</name>
        <dbReference type="ChEBI" id="CHEBI:29105"/>
    </cofactor>
    <text evidence="11">Binds 1 zinc ion per subunit.</text>
</comment>
<dbReference type="Gene3D" id="3.30.1600.10">
    <property type="entry name" value="SIR2/SIRT2 'Small Domain"/>
    <property type="match status" value="1"/>
</dbReference>
<dbReference type="PROSITE" id="PS50305">
    <property type="entry name" value="SIRTUIN"/>
    <property type="match status" value="1"/>
</dbReference>
<dbReference type="InterPro" id="IPR003000">
    <property type="entry name" value="Sirtuin"/>
</dbReference>
<comment type="similarity">
    <text evidence="1 8">Belongs to the sirtuin family. Class I subfamily.</text>
</comment>
<evidence type="ECO:0000256" key="1">
    <source>
        <dbReference type="ARBA" id="ARBA00006924"/>
    </source>
</evidence>
<comment type="catalytic activity">
    <reaction evidence="6">
        <text>N(6)-hexadecanoyl-L-lysyl-[protein] + NAD(+) + H2O = 2''-O-hexadecanoyl-ADP-D-ribose + nicotinamide + L-lysyl-[protein]</text>
        <dbReference type="Rhea" id="RHEA:70563"/>
        <dbReference type="Rhea" id="RHEA-COMP:9752"/>
        <dbReference type="Rhea" id="RHEA-COMP:14175"/>
        <dbReference type="ChEBI" id="CHEBI:15377"/>
        <dbReference type="ChEBI" id="CHEBI:17154"/>
        <dbReference type="ChEBI" id="CHEBI:29969"/>
        <dbReference type="ChEBI" id="CHEBI:57540"/>
        <dbReference type="ChEBI" id="CHEBI:138936"/>
        <dbReference type="ChEBI" id="CHEBI:189673"/>
    </reaction>
    <physiologicalReaction direction="left-to-right" evidence="6">
        <dbReference type="Rhea" id="RHEA:70564"/>
    </physiologicalReaction>
</comment>
<feature type="binding site" evidence="11 12">
    <location>
        <position position="214"/>
    </location>
    <ligand>
        <name>Zn(2+)</name>
        <dbReference type="ChEBI" id="CHEBI:29105"/>
    </ligand>
</feature>
<dbReference type="GO" id="GO:0008270">
    <property type="term" value="F:zinc ion binding"/>
    <property type="evidence" value="ECO:0007669"/>
    <property type="project" value="UniProtKB-UniRule"/>
</dbReference>
<feature type="binding site" evidence="11 12">
    <location>
        <position position="185"/>
    </location>
    <ligand>
        <name>Zn(2+)</name>
        <dbReference type="ChEBI" id="CHEBI:29105"/>
    </ligand>
</feature>
<feature type="domain" description="Deacetylase sirtuin-type" evidence="14">
    <location>
        <begin position="47"/>
        <end position="324"/>
    </location>
</feature>
<feature type="binding site" evidence="10">
    <location>
        <begin position="252"/>
        <end position="253"/>
    </location>
    <ligand>
        <name>NAD(+)</name>
        <dbReference type="ChEBI" id="CHEBI:57540"/>
    </ligand>
</feature>
<keyword evidence="3 8" id="KW-0479">Metal-binding</keyword>
<name>A0A9Q0RZ15_9DIPT</name>
<evidence type="ECO:0000256" key="5">
    <source>
        <dbReference type="ARBA" id="ARBA00023027"/>
    </source>
</evidence>
<feature type="binding site" evidence="10">
    <location>
        <begin position="85"/>
        <end position="87"/>
    </location>
    <ligand>
        <name>NAD(+)</name>
        <dbReference type="ChEBI" id="CHEBI:57540"/>
    </ligand>
</feature>
<dbReference type="EC" id="2.3.1.286" evidence="8"/>
<feature type="compositionally biased region" description="Basic and acidic residues" evidence="13">
    <location>
        <begin position="347"/>
        <end position="362"/>
    </location>
</feature>
<evidence type="ECO:0000313" key="16">
    <source>
        <dbReference type="Proteomes" id="UP001151699"/>
    </source>
</evidence>
<evidence type="ECO:0000313" key="15">
    <source>
        <dbReference type="EMBL" id="KAJ6638072.1"/>
    </source>
</evidence>
<dbReference type="InterPro" id="IPR017328">
    <property type="entry name" value="Sirtuin_class_I"/>
</dbReference>
<dbReference type="Gene3D" id="3.40.50.1220">
    <property type="entry name" value="TPP-binding domain"/>
    <property type="match status" value="1"/>
</dbReference>